<keyword evidence="4" id="KW-1185">Reference proteome</keyword>
<dbReference type="AlphaFoldDB" id="A0A183UPR8"/>
<dbReference type="Pfam" id="PF00581">
    <property type="entry name" value="Rhodanese"/>
    <property type="match status" value="1"/>
</dbReference>
<evidence type="ECO:0000313" key="5">
    <source>
        <dbReference type="WBParaSite" id="TCNE_0001048801-mRNA-1"/>
    </source>
</evidence>
<proteinExistence type="predicted"/>
<dbReference type="PANTHER" id="PTHR10828:SF76">
    <property type="entry name" value="M-PHASE INDUCER PHOSPHATASE"/>
    <property type="match status" value="1"/>
</dbReference>
<gene>
    <name evidence="3" type="ORF">TCNE_LOCUS10488</name>
</gene>
<dbReference type="EMBL" id="UYWY01020513">
    <property type="protein sequence ID" value="VDM41809.1"/>
    <property type="molecule type" value="Genomic_DNA"/>
</dbReference>
<protein>
    <submittedName>
        <fullName evidence="5">Rhodanese domain-containing protein</fullName>
    </submittedName>
</protein>
<accession>A0A183UPR8</accession>
<evidence type="ECO:0000259" key="2">
    <source>
        <dbReference type="PROSITE" id="PS50206"/>
    </source>
</evidence>
<dbReference type="Proteomes" id="UP000050794">
    <property type="component" value="Unassembled WGS sequence"/>
</dbReference>
<dbReference type="InterPro" id="IPR036873">
    <property type="entry name" value="Rhodanese-like_dom_sf"/>
</dbReference>
<dbReference type="GO" id="GO:0004725">
    <property type="term" value="F:protein tyrosine phosphatase activity"/>
    <property type="evidence" value="ECO:0007669"/>
    <property type="project" value="TreeGrafter"/>
</dbReference>
<dbReference type="InterPro" id="IPR001763">
    <property type="entry name" value="Rhodanese-like_dom"/>
</dbReference>
<dbReference type="PANTHER" id="PTHR10828">
    <property type="entry name" value="M-PHASE INDUCER PHOSPHATASE DUAL SPECIFICITY PHOSPHATASE CDC25"/>
    <property type="match status" value="1"/>
</dbReference>
<organism evidence="4 5">
    <name type="scientific">Toxocara canis</name>
    <name type="common">Canine roundworm</name>
    <dbReference type="NCBI Taxonomy" id="6265"/>
    <lineage>
        <taxon>Eukaryota</taxon>
        <taxon>Metazoa</taxon>
        <taxon>Ecdysozoa</taxon>
        <taxon>Nematoda</taxon>
        <taxon>Chromadorea</taxon>
        <taxon>Rhabditida</taxon>
        <taxon>Spirurina</taxon>
        <taxon>Ascaridomorpha</taxon>
        <taxon>Ascaridoidea</taxon>
        <taxon>Toxocaridae</taxon>
        <taxon>Toxocara</taxon>
    </lineage>
</organism>
<dbReference type="GO" id="GO:0005634">
    <property type="term" value="C:nucleus"/>
    <property type="evidence" value="ECO:0007669"/>
    <property type="project" value="TreeGrafter"/>
</dbReference>
<name>A0A183UPR8_TOXCA</name>
<dbReference type="PROSITE" id="PS50206">
    <property type="entry name" value="RHODANESE_3"/>
    <property type="match status" value="1"/>
</dbReference>
<dbReference type="GO" id="GO:0110032">
    <property type="term" value="P:positive regulation of G2/MI transition of meiotic cell cycle"/>
    <property type="evidence" value="ECO:0007669"/>
    <property type="project" value="TreeGrafter"/>
</dbReference>
<feature type="domain" description="Rhodanese" evidence="2">
    <location>
        <begin position="374"/>
        <end position="410"/>
    </location>
</feature>
<dbReference type="GO" id="GO:0010971">
    <property type="term" value="P:positive regulation of G2/M transition of mitotic cell cycle"/>
    <property type="evidence" value="ECO:0007669"/>
    <property type="project" value="TreeGrafter"/>
</dbReference>
<dbReference type="GO" id="GO:0000086">
    <property type="term" value="P:G2/M transition of mitotic cell cycle"/>
    <property type="evidence" value="ECO:0007669"/>
    <property type="project" value="TreeGrafter"/>
</dbReference>
<dbReference type="SUPFAM" id="SSF52821">
    <property type="entry name" value="Rhodanese/Cell cycle control phosphatase"/>
    <property type="match status" value="1"/>
</dbReference>
<reference evidence="3 4" key="2">
    <citation type="submission" date="2018-11" db="EMBL/GenBank/DDBJ databases">
        <authorList>
            <consortium name="Pathogen Informatics"/>
        </authorList>
    </citation>
    <scope>NUCLEOTIDE SEQUENCE [LARGE SCALE GENOMIC DNA]</scope>
</reference>
<dbReference type="Gene3D" id="3.40.250.10">
    <property type="entry name" value="Rhodanese-like domain"/>
    <property type="match status" value="2"/>
</dbReference>
<dbReference type="GO" id="GO:0005737">
    <property type="term" value="C:cytoplasm"/>
    <property type="evidence" value="ECO:0007669"/>
    <property type="project" value="TreeGrafter"/>
</dbReference>
<sequence>MEGVNDEDSRDSGVSVNSNYGQLDIMCTLVEQQHGNEFNVTANSVTNELDIDLADLKVDETCTNLDVLKWSRNAFVNNKATLNKANTPETPLSSLTNKRIHELSNAVELESSPKSRWANIDNICVASDLNEATYCRTPFIESSNFDIEGPGEAHNSGGDSLDMELCWSDELNVTVTDAISVFSEDSNSNLLQLSGSGMLDFSRKQHGISFRRTQSLCAANCDKVKCEVRHMSNEERKLVGDTPLCTQRTMRKRMSAQLVDVSGSLAPKRSKAEIEIAANQQLQVCSLYRNKFWVTEKRAEKERRRSSGIPRILSSGILERGAFAKVRDEQLPKLLEVEYSLQTVRRPQVESGAFRSISAETFIELLTNTDGEQFSRQFVIVDCRYPYEYQGGHVKGAVNIHDPEMVQSFFFPNDDRQAYALRAHDRKVNEMRYPEVFYKEIYLVDYGYRRFYQLSQFMNLCEPNAYVAMTDTCHTDELRSFHFHRSRSMHAVDQTLSKGNRCCRRPVRMNSHLSCKNLRALKEIASSSQDDDSPTQFVGSGPVKIQEEVEDEQDLAPLSKLDFS</sequence>
<feature type="region of interest" description="Disordered" evidence="1">
    <location>
        <begin position="525"/>
        <end position="564"/>
    </location>
</feature>
<evidence type="ECO:0000313" key="3">
    <source>
        <dbReference type="EMBL" id="VDM41809.1"/>
    </source>
</evidence>
<evidence type="ECO:0000313" key="4">
    <source>
        <dbReference type="Proteomes" id="UP000050794"/>
    </source>
</evidence>
<evidence type="ECO:0000256" key="1">
    <source>
        <dbReference type="SAM" id="MobiDB-lite"/>
    </source>
</evidence>
<reference evidence="5" key="1">
    <citation type="submission" date="2016-06" db="UniProtKB">
        <authorList>
            <consortium name="WormBaseParasite"/>
        </authorList>
    </citation>
    <scope>IDENTIFICATION</scope>
</reference>
<dbReference type="WBParaSite" id="TCNE_0001048801-mRNA-1">
    <property type="protein sequence ID" value="TCNE_0001048801-mRNA-1"/>
    <property type="gene ID" value="TCNE_0001048801"/>
</dbReference>
<dbReference type="SMART" id="SM00450">
    <property type="entry name" value="RHOD"/>
    <property type="match status" value="1"/>
</dbReference>